<sequence length="298" mass="34452">IRDHLNIPKFHSLLHYVESIRLFGTTDNYNTEMFERLHIDLAKDAWRATNHRDEFPQMMHWVTRQEKMMLYEVFQKERQVEEELEEEEDLINDIQPPELRLGQADLAQTFLPSERVDVYHQFKFKPIELSDGREELDAVKAIPARPTKHQKARFDTVIVLDKGDAESTGVIGTRAARVKIIFPLPKTLSERFRGQTAPSWWPSGPLAYVEWYSRFASSPDPTHLMYTVSKPPLTSKGLPQGKIIPLTQIRQSCQLAPCFPDGPSGTVPDDWSSNTVLETASRFHVNNWTGLYAYQTLW</sequence>
<protein>
    <submittedName>
        <fullName evidence="1">Uncharacterized protein</fullName>
    </submittedName>
</protein>
<accession>A0ABQ8JZW7</accession>
<proteinExistence type="predicted"/>
<dbReference type="GeneID" id="72001952"/>
<dbReference type="EMBL" id="JADCUA010000039">
    <property type="protein sequence ID" value="KAH9829348.1"/>
    <property type="molecule type" value="Genomic_DNA"/>
</dbReference>
<evidence type="ECO:0000313" key="2">
    <source>
        <dbReference type="Proteomes" id="UP000814176"/>
    </source>
</evidence>
<dbReference type="Proteomes" id="UP000814176">
    <property type="component" value="Unassembled WGS sequence"/>
</dbReference>
<evidence type="ECO:0000313" key="1">
    <source>
        <dbReference type="EMBL" id="KAH9829348.1"/>
    </source>
</evidence>
<dbReference type="RefSeq" id="XP_047772822.1">
    <property type="nucleotide sequence ID" value="XM_047921220.1"/>
</dbReference>
<reference evidence="1 2" key="1">
    <citation type="journal article" date="2021" name="Environ. Microbiol.">
        <title>Gene family expansions and transcriptome signatures uncover fungal adaptations to wood decay.</title>
        <authorList>
            <person name="Hage H."/>
            <person name="Miyauchi S."/>
            <person name="Viragh M."/>
            <person name="Drula E."/>
            <person name="Min B."/>
            <person name="Chaduli D."/>
            <person name="Navarro D."/>
            <person name="Favel A."/>
            <person name="Norest M."/>
            <person name="Lesage-Meessen L."/>
            <person name="Balint B."/>
            <person name="Merenyi Z."/>
            <person name="de Eugenio L."/>
            <person name="Morin E."/>
            <person name="Martinez A.T."/>
            <person name="Baldrian P."/>
            <person name="Stursova M."/>
            <person name="Martinez M.J."/>
            <person name="Novotny C."/>
            <person name="Magnuson J.K."/>
            <person name="Spatafora J.W."/>
            <person name="Maurice S."/>
            <person name="Pangilinan J."/>
            <person name="Andreopoulos W."/>
            <person name="LaButti K."/>
            <person name="Hundley H."/>
            <person name="Na H."/>
            <person name="Kuo A."/>
            <person name="Barry K."/>
            <person name="Lipzen A."/>
            <person name="Henrissat B."/>
            <person name="Riley R."/>
            <person name="Ahrendt S."/>
            <person name="Nagy L.G."/>
            <person name="Grigoriev I.V."/>
            <person name="Martin F."/>
            <person name="Rosso M.N."/>
        </authorList>
    </citation>
    <scope>NUCLEOTIDE SEQUENCE [LARGE SCALE GENOMIC DNA]</scope>
    <source>
        <strain evidence="1 2">CIRM-BRFM 1785</strain>
    </source>
</reference>
<feature type="non-terminal residue" evidence="1">
    <location>
        <position position="1"/>
    </location>
</feature>
<comment type="caution">
    <text evidence="1">The sequence shown here is derived from an EMBL/GenBank/DDBJ whole genome shotgun (WGS) entry which is preliminary data.</text>
</comment>
<keyword evidence="2" id="KW-1185">Reference proteome</keyword>
<name>A0ABQ8JZW7_9APHY</name>
<organism evidence="1 2">
    <name type="scientific">Rhodofomes roseus</name>
    <dbReference type="NCBI Taxonomy" id="34475"/>
    <lineage>
        <taxon>Eukaryota</taxon>
        <taxon>Fungi</taxon>
        <taxon>Dikarya</taxon>
        <taxon>Basidiomycota</taxon>
        <taxon>Agaricomycotina</taxon>
        <taxon>Agaricomycetes</taxon>
        <taxon>Polyporales</taxon>
        <taxon>Rhodofomes</taxon>
    </lineage>
</organism>
<gene>
    <name evidence="1" type="ORF">C8Q71DRAFT_718336</name>
</gene>